<sequence>MGASPLDSQESSVEVKIGVQFAPRELSLESSQSPEEVAQAVSEALRADLGVLTLVDEKGRRVLVPADKLAYVEIAETEQRRVGFGAL</sequence>
<name>A0A6J4LT82_9ACTN</name>
<dbReference type="InterPro" id="IPR021456">
    <property type="entry name" value="DUF3107"/>
</dbReference>
<organism evidence="1">
    <name type="scientific">uncultured Frankineae bacterium</name>
    <dbReference type="NCBI Taxonomy" id="437475"/>
    <lineage>
        <taxon>Bacteria</taxon>
        <taxon>Bacillati</taxon>
        <taxon>Actinomycetota</taxon>
        <taxon>Actinomycetes</taxon>
        <taxon>Frankiales</taxon>
        <taxon>environmental samples</taxon>
    </lineage>
</organism>
<dbReference type="AlphaFoldDB" id="A0A6J4LT82"/>
<evidence type="ECO:0000313" key="1">
    <source>
        <dbReference type="EMBL" id="CAA9340814.1"/>
    </source>
</evidence>
<dbReference type="Pfam" id="PF11305">
    <property type="entry name" value="DUF3107"/>
    <property type="match status" value="1"/>
</dbReference>
<proteinExistence type="predicted"/>
<keyword evidence="1" id="KW-0547">Nucleotide-binding</keyword>
<reference evidence="1" key="1">
    <citation type="submission" date="2020-02" db="EMBL/GenBank/DDBJ databases">
        <authorList>
            <person name="Meier V. D."/>
        </authorList>
    </citation>
    <scope>NUCLEOTIDE SEQUENCE</scope>
    <source>
        <strain evidence="1">AVDCRST_MAG07</strain>
    </source>
</reference>
<protein>
    <submittedName>
        <fullName evidence="1">Putative ATP-binding protein</fullName>
    </submittedName>
</protein>
<dbReference type="GO" id="GO:0005524">
    <property type="term" value="F:ATP binding"/>
    <property type="evidence" value="ECO:0007669"/>
    <property type="project" value="UniProtKB-KW"/>
</dbReference>
<keyword evidence="1" id="KW-0067">ATP-binding</keyword>
<gene>
    <name evidence="1" type="ORF">AVDCRST_MAG07-2355</name>
</gene>
<accession>A0A6J4LT82</accession>
<dbReference type="EMBL" id="CADCUB010000115">
    <property type="protein sequence ID" value="CAA9340814.1"/>
    <property type="molecule type" value="Genomic_DNA"/>
</dbReference>